<evidence type="ECO:0000313" key="14">
    <source>
        <dbReference type="EMBL" id="CAJ0931910.1"/>
    </source>
</evidence>
<evidence type="ECO:0000256" key="1">
    <source>
        <dbReference type="ARBA" id="ARBA00012859"/>
    </source>
</evidence>
<evidence type="ECO:0000256" key="12">
    <source>
        <dbReference type="SAM" id="Phobius"/>
    </source>
</evidence>
<organism evidence="14 15">
    <name type="scientific">Ranitomeya imitator</name>
    <name type="common">mimic poison frog</name>
    <dbReference type="NCBI Taxonomy" id="111125"/>
    <lineage>
        <taxon>Eukaryota</taxon>
        <taxon>Metazoa</taxon>
        <taxon>Chordata</taxon>
        <taxon>Craniata</taxon>
        <taxon>Vertebrata</taxon>
        <taxon>Euteleostomi</taxon>
        <taxon>Amphibia</taxon>
        <taxon>Batrachia</taxon>
        <taxon>Anura</taxon>
        <taxon>Neobatrachia</taxon>
        <taxon>Hyloidea</taxon>
        <taxon>Dendrobatidae</taxon>
        <taxon>Dendrobatinae</taxon>
        <taxon>Ranitomeya</taxon>
    </lineage>
</organism>
<evidence type="ECO:0000256" key="5">
    <source>
        <dbReference type="ARBA" id="ARBA00022741"/>
    </source>
</evidence>
<dbReference type="SUPFAM" id="SSF51735">
    <property type="entry name" value="NAD(P)-binding Rossmann-fold domains"/>
    <property type="match status" value="1"/>
</dbReference>
<feature type="compositionally biased region" description="Basic and acidic residues" evidence="11">
    <location>
        <begin position="8"/>
        <end position="19"/>
    </location>
</feature>
<keyword evidence="6" id="KW-0378">Hydrolase</keyword>
<sequence>GTRLPHVCHTDVPREHMDTDNSGSDFSGTGIIWTCETGLRDATKQSGKRVVGDVAYEEAKEKASYITPVPGGVGPMTVAMLMENTVESAKRYLEKFQPGTWSMEYTNLQLQTPVPSDIEISRSCVPKAISRLSEEIGLLSEEVELYGQTKAKVLLSTIKRLQGQTDGKYVVVTGYLIYFSFHVWIVN</sequence>
<keyword evidence="12" id="KW-1133">Transmembrane helix</keyword>
<dbReference type="PANTHER" id="PTHR48099">
    <property type="entry name" value="C-1-TETRAHYDROFOLATE SYNTHASE, CYTOPLASMIC-RELATED"/>
    <property type="match status" value="1"/>
</dbReference>
<keyword evidence="8" id="KW-0560">Oxidoreductase</keyword>
<dbReference type="Pfam" id="PF01268">
    <property type="entry name" value="FTHFS"/>
    <property type="match status" value="1"/>
</dbReference>
<evidence type="ECO:0000256" key="9">
    <source>
        <dbReference type="ARBA" id="ARBA00036357"/>
    </source>
</evidence>
<gene>
    <name evidence="14" type="ORF">RIMI_LOCUS4911652</name>
</gene>
<proteinExistence type="predicted"/>
<keyword evidence="4" id="KW-0436">Ligase</keyword>
<evidence type="ECO:0000256" key="10">
    <source>
        <dbReference type="ARBA" id="ARBA00049033"/>
    </source>
</evidence>
<dbReference type="InterPro" id="IPR000559">
    <property type="entry name" value="Formate_THF_ligase"/>
</dbReference>
<dbReference type="Gene3D" id="3.40.50.720">
    <property type="entry name" value="NAD(P)-binding Rossmann-like Domain"/>
    <property type="match status" value="1"/>
</dbReference>
<dbReference type="InterPro" id="IPR020631">
    <property type="entry name" value="THF_DH/CycHdrlase_NAD-bd_dom"/>
</dbReference>
<accession>A0ABN9L7B4</accession>
<dbReference type="PROSITE" id="PS00767">
    <property type="entry name" value="THF_DHG_CYH_2"/>
    <property type="match status" value="1"/>
</dbReference>
<comment type="caution">
    <text evidence="14">The sequence shown here is derived from an EMBL/GenBank/DDBJ whole genome shotgun (WGS) entry which is preliminary data.</text>
</comment>
<dbReference type="PRINTS" id="PR00085">
    <property type="entry name" value="THFDHDRGNASE"/>
</dbReference>
<reference evidence="14" key="1">
    <citation type="submission" date="2023-07" db="EMBL/GenBank/DDBJ databases">
        <authorList>
            <person name="Stuckert A."/>
        </authorList>
    </citation>
    <scope>NUCLEOTIDE SEQUENCE</scope>
</reference>
<name>A0ABN9L7B4_9NEOB</name>
<dbReference type="Gene3D" id="3.40.50.300">
    <property type="entry name" value="P-loop containing nucleotide triphosphate hydrolases"/>
    <property type="match status" value="1"/>
</dbReference>
<keyword evidence="12" id="KW-0812">Transmembrane</keyword>
<dbReference type="EC" id="1.5.1.5" evidence="1"/>
<evidence type="ECO:0000256" key="11">
    <source>
        <dbReference type="SAM" id="MobiDB-lite"/>
    </source>
</evidence>
<dbReference type="Proteomes" id="UP001176940">
    <property type="component" value="Unassembled WGS sequence"/>
</dbReference>
<evidence type="ECO:0000259" key="13">
    <source>
        <dbReference type="Pfam" id="PF02882"/>
    </source>
</evidence>
<dbReference type="InterPro" id="IPR036291">
    <property type="entry name" value="NAD(P)-bd_dom_sf"/>
</dbReference>
<evidence type="ECO:0000256" key="8">
    <source>
        <dbReference type="ARBA" id="ARBA00023002"/>
    </source>
</evidence>
<keyword evidence="3" id="KW-0554">One-carbon metabolism</keyword>
<evidence type="ECO:0000256" key="3">
    <source>
        <dbReference type="ARBA" id="ARBA00022563"/>
    </source>
</evidence>
<evidence type="ECO:0000256" key="4">
    <source>
        <dbReference type="ARBA" id="ARBA00022598"/>
    </source>
</evidence>
<evidence type="ECO:0000256" key="2">
    <source>
        <dbReference type="ARBA" id="ARBA00017592"/>
    </source>
</evidence>
<keyword evidence="5" id="KW-0547">Nucleotide-binding</keyword>
<feature type="transmembrane region" description="Helical" evidence="12">
    <location>
        <begin position="169"/>
        <end position="186"/>
    </location>
</feature>
<keyword evidence="15" id="KW-1185">Reference proteome</keyword>
<dbReference type="InterPro" id="IPR020867">
    <property type="entry name" value="THF_DH/CycHdrlase_CS"/>
</dbReference>
<feature type="region of interest" description="Disordered" evidence="11">
    <location>
        <begin position="1"/>
        <end position="23"/>
    </location>
</feature>
<comment type="catalytic activity">
    <reaction evidence="10">
        <text>(6S)-5,6,7,8-tetrahydrofolate + formate + ATP = (6R)-10-formyltetrahydrofolate + ADP + phosphate</text>
        <dbReference type="Rhea" id="RHEA:20221"/>
        <dbReference type="ChEBI" id="CHEBI:15740"/>
        <dbReference type="ChEBI" id="CHEBI:30616"/>
        <dbReference type="ChEBI" id="CHEBI:43474"/>
        <dbReference type="ChEBI" id="CHEBI:57453"/>
        <dbReference type="ChEBI" id="CHEBI:195366"/>
        <dbReference type="ChEBI" id="CHEBI:456216"/>
        <dbReference type="EC" id="6.3.4.3"/>
    </reaction>
</comment>
<feature type="non-terminal residue" evidence="14">
    <location>
        <position position="1"/>
    </location>
</feature>
<dbReference type="Pfam" id="PF02882">
    <property type="entry name" value="THF_DHG_CYH_C"/>
    <property type="match status" value="1"/>
</dbReference>
<evidence type="ECO:0000256" key="7">
    <source>
        <dbReference type="ARBA" id="ARBA00022840"/>
    </source>
</evidence>
<dbReference type="InterPro" id="IPR027417">
    <property type="entry name" value="P-loop_NTPase"/>
</dbReference>
<keyword evidence="12" id="KW-0472">Membrane</keyword>
<keyword evidence="7" id="KW-0067">ATP-binding</keyword>
<dbReference type="InterPro" id="IPR000672">
    <property type="entry name" value="THF_DH/CycHdrlase"/>
</dbReference>
<feature type="domain" description="Tetrahydrofolate dehydrogenase/cyclohydrolase NAD(P)-binding" evidence="13">
    <location>
        <begin position="45"/>
        <end position="91"/>
    </location>
</feature>
<dbReference type="EMBL" id="CAUEEQ010008143">
    <property type="protein sequence ID" value="CAJ0931910.1"/>
    <property type="molecule type" value="Genomic_DNA"/>
</dbReference>
<comment type="catalytic activity">
    <reaction evidence="9">
        <text>(6R)-5,10-methenyltetrahydrofolate + H2O = (6R)-10-formyltetrahydrofolate + H(+)</text>
        <dbReference type="Rhea" id="RHEA:23700"/>
        <dbReference type="ChEBI" id="CHEBI:15377"/>
        <dbReference type="ChEBI" id="CHEBI:15378"/>
        <dbReference type="ChEBI" id="CHEBI:57455"/>
        <dbReference type="ChEBI" id="CHEBI:195366"/>
        <dbReference type="EC" id="3.5.4.9"/>
    </reaction>
</comment>
<evidence type="ECO:0000313" key="15">
    <source>
        <dbReference type="Proteomes" id="UP001176940"/>
    </source>
</evidence>
<dbReference type="SUPFAM" id="SSF52540">
    <property type="entry name" value="P-loop containing nucleoside triphosphate hydrolases"/>
    <property type="match status" value="1"/>
</dbReference>
<dbReference type="PANTHER" id="PTHR48099:SF1">
    <property type="entry name" value="C-1-TETRAHYDROFOLATE SYNTHASE, CYTOPLASMIC"/>
    <property type="match status" value="1"/>
</dbReference>
<protein>
    <recommendedName>
        <fullName evidence="2">C-1-tetrahydrofolate synthase, cytoplasmic</fullName>
        <ecNumber evidence="1">1.5.1.5</ecNumber>
    </recommendedName>
</protein>
<evidence type="ECO:0000256" key="6">
    <source>
        <dbReference type="ARBA" id="ARBA00022801"/>
    </source>
</evidence>